<proteinExistence type="predicted"/>
<reference evidence="1 2" key="1">
    <citation type="submission" date="2020-02" db="EMBL/GenBank/DDBJ databases">
        <title>Fructobacillus sp. isolated from paper mulberry of Taiwan.</title>
        <authorList>
            <person name="Lin S.-T."/>
        </authorList>
    </citation>
    <scope>NUCLEOTIDE SEQUENCE [LARGE SCALE GENOMIC DNA]</scope>
    <source>
        <strain evidence="1 2">M2-14</strain>
    </source>
</reference>
<gene>
    <name evidence="1" type="ORF">G6R29_05105</name>
</gene>
<name>A0ABS5R4C1_9LACO</name>
<sequence length="346" mass="39345">MNGNKQNQRGGDYSTNVQVEKQVINTGLSLQDVKSLLEDKIPYVVGEAEKAAEKRAEKLFQIMAPRFENVDFLKQFELPENQATLKLVGQQVVGTDKESDYKLLSELLEHRVKNNGDKLKTTNIEYAIKTIKDLSDEGLIVLTLVSCIFGLSANSADIDSALSIMDNLFTKVCDQELPETNSWLDHLDLLKTIRVNSVTSASKFEEIFHNQYSEILRYGILIGSETHTEALKILDRNELSHYFLVVNKNHPGYLHLRLSNSKIKEDNALTETEKKALLRISDLYSSETDSVEFLNKKMEDYPKLEEIRNWWDKNLSPGFHLTQLGMLIGDINVHLVEPGLPKLADY</sequence>
<comment type="caution">
    <text evidence="1">The sequence shown here is derived from an EMBL/GenBank/DDBJ whole genome shotgun (WGS) entry which is preliminary data.</text>
</comment>
<dbReference type="RefSeq" id="WP_213809282.1">
    <property type="nucleotide sequence ID" value="NZ_JAAMFK010000006.1"/>
</dbReference>
<evidence type="ECO:0000313" key="1">
    <source>
        <dbReference type="EMBL" id="MBS9338997.1"/>
    </source>
</evidence>
<dbReference type="Proteomes" id="UP001519504">
    <property type="component" value="Unassembled WGS sequence"/>
</dbReference>
<dbReference type="NCBIfam" id="NF045477">
    <property type="entry name" value="LPO_1073_dom"/>
    <property type="match status" value="1"/>
</dbReference>
<dbReference type="EMBL" id="JAAMFK010000006">
    <property type="protein sequence ID" value="MBS9338997.1"/>
    <property type="molecule type" value="Genomic_DNA"/>
</dbReference>
<evidence type="ECO:0000313" key="2">
    <source>
        <dbReference type="Proteomes" id="UP001519504"/>
    </source>
</evidence>
<keyword evidence="2" id="KW-1185">Reference proteome</keyword>
<organism evidence="1 2">
    <name type="scientific">Fructobacillus broussonetiae</name>
    <dbReference type="NCBI Taxonomy" id="2713173"/>
    <lineage>
        <taxon>Bacteria</taxon>
        <taxon>Bacillati</taxon>
        <taxon>Bacillota</taxon>
        <taxon>Bacilli</taxon>
        <taxon>Lactobacillales</taxon>
        <taxon>Lactobacillaceae</taxon>
        <taxon>Fructobacillus</taxon>
    </lineage>
</organism>
<protein>
    <submittedName>
        <fullName evidence="1">Uncharacterized protein</fullName>
    </submittedName>
</protein>
<dbReference type="InterPro" id="IPR053773">
    <property type="entry name" value="Vpar_1526-like"/>
</dbReference>
<accession>A0ABS5R4C1</accession>